<dbReference type="Proteomes" id="UP001174934">
    <property type="component" value="Unassembled WGS sequence"/>
</dbReference>
<proteinExistence type="predicted"/>
<keyword evidence="1" id="KW-0732">Signal</keyword>
<reference evidence="2" key="1">
    <citation type="submission" date="2023-06" db="EMBL/GenBank/DDBJ databases">
        <title>Genome-scale phylogeny and comparative genomics of the fungal order Sordariales.</title>
        <authorList>
            <consortium name="Lawrence Berkeley National Laboratory"/>
            <person name="Hensen N."/>
            <person name="Bonometti L."/>
            <person name="Westerberg I."/>
            <person name="Brannstrom I.O."/>
            <person name="Guillou S."/>
            <person name="Cros-Aarteil S."/>
            <person name="Calhoun S."/>
            <person name="Haridas S."/>
            <person name="Kuo A."/>
            <person name="Mondo S."/>
            <person name="Pangilinan J."/>
            <person name="Riley R."/>
            <person name="LaButti K."/>
            <person name="Andreopoulos B."/>
            <person name="Lipzen A."/>
            <person name="Chen C."/>
            <person name="Yanf M."/>
            <person name="Daum C."/>
            <person name="Ng V."/>
            <person name="Clum A."/>
            <person name="Steindorff A."/>
            <person name="Ohm R."/>
            <person name="Martin F."/>
            <person name="Silar P."/>
            <person name="Natvig D."/>
            <person name="Lalanne C."/>
            <person name="Gautier V."/>
            <person name="Ament-velasquez S.L."/>
            <person name="Kruys A."/>
            <person name="Hutchinson M.I."/>
            <person name="Powell A.J."/>
            <person name="Barry K."/>
            <person name="Miller A.N."/>
            <person name="Grigoriev I.V."/>
            <person name="Debuchy R."/>
            <person name="Gladieux P."/>
            <person name="Thoren M.H."/>
            <person name="Johannesson H."/>
        </authorList>
    </citation>
    <scope>NUCLEOTIDE SEQUENCE</scope>
    <source>
        <strain evidence="2">SMH3391-2</strain>
    </source>
</reference>
<evidence type="ECO:0000313" key="2">
    <source>
        <dbReference type="EMBL" id="KAK0635620.1"/>
    </source>
</evidence>
<sequence length="159" mass="17020">MVCLLHTLLRWTFTRSWPSGTRPWRPISIPFSALGVTQQLMHHDGGRAAILGGVQSKPCQDPAIACRLPLYTTMGMGTLKRCVAAAAAADDEHVCVNGLWPSGPVAQWSSANDPVSQCLCQSVQLISVDRRVLLGCWAAGLPILDAKTDVMERGGAGEP</sequence>
<accession>A0AA39XL28</accession>
<comment type="caution">
    <text evidence="2">The sequence shown here is derived from an EMBL/GenBank/DDBJ whole genome shotgun (WGS) entry which is preliminary data.</text>
</comment>
<name>A0AA39XL28_9PEZI</name>
<feature type="chain" id="PRO_5041340081" evidence="1">
    <location>
        <begin position="17"/>
        <end position="159"/>
    </location>
</feature>
<keyword evidence="3" id="KW-1185">Reference proteome</keyword>
<gene>
    <name evidence="2" type="ORF">B0T17DRAFT_624356</name>
</gene>
<evidence type="ECO:0000256" key="1">
    <source>
        <dbReference type="SAM" id="SignalP"/>
    </source>
</evidence>
<dbReference type="EMBL" id="JAULSR010000001">
    <property type="protein sequence ID" value="KAK0635620.1"/>
    <property type="molecule type" value="Genomic_DNA"/>
</dbReference>
<protein>
    <submittedName>
        <fullName evidence="2">Uncharacterized protein</fullName>
    </submittedName>
</protein>
<dbReference type="AlphaFoldDB" id="A0AA39XL28"/>
<evidence type="ECO:0000313" key="3">
    <source>
        <dbReference type="Proteomes" id="UP001174934"/>
    </source>
</evidence>
<feature type="signal peptide" evidence="1">
    <location>
        <begin position="1"/>
        <end position="16"/>
    </location>
</feature>
<organism evidence="2 3">
    <name type="scientific">Bombardia bombarda</name>
    <dbReference type="NCBI Taxonomy" id="252184"/>
    <lineage>
        <taxon>Eukaryota</taxon>
        <taxon>Fungi</taxon>
        <taxon>Dikarya</taxon>
        <taxon>Ascomycota</taxon>
        <taxon>Pezizomycotina</taxon>
        <taxon>Sordariomycetes</taxon>
        <taxon>Sordariomycetidae</taxon>
        <taxon>Sordariales</taxon>
        <taxon>Lasiosphaeriaceae</taxon>
        <taxon>Bombardia</taxon>
    </lineage>
</organism>